<reference evidence="3" key="1">
    <citation type="journal article" date="2021" name="PeerJ">
        <title>Extensive microbial diversity within the chicken gut microbiome revealed by metagenomics and culture.</title>
        <authorList>
            <person name="Gilroy R."/>
            <person name="Ravi A."/>
            <person name="Getino M."/>
            <person name="Pursley I."/>
            <person name="Horton D.L."/>
            <person name="Alikhan N.F."/>
            <person name="Baker D."/>
            <person name="Gharbi K."/>
            <person name="Hall N."/>
            <person name="Watson M."/>
            <person name="Adriaenssens E.M."/>
            <person name="Foster-Nyarko E."/>
            <person name="Jarju S."/>
            <person name="Secka A."/>
            <person name="Antonio M."/>
            <person name="Oren A."/>
            <person name="Chaudhuri R.R."/>
            <person name="La Ragione R."/>
            <person name="Hildebrand F."/>
            <person name="Pallen M.J."/>
        </authorList>
    </citation>
    <scope>NUCLEOTIDE SEQUENCE</scope>
    <source>
        <strain evidence="3">ChiHjej8B7-3636</strain>
    </source>
</reference>
<gene>
    <name evidence="3" type="ORF">H9800_02210</name>
</gene>
<dbReference type="EMBL" id="DXAM01000029">
    <property type="protein sequence ID" value="HJA03656.1"/>
    <property type="molecule type" value="Genomic_DNA"/>
</dbReference>
<evidence type="ECO:0000313" key="3">
    <source>
        <dbReference type="EMBL" id="HJA03656.1"/>
    </source>
</evidence>
<keyword evidence="2" id="KW-1133">Transmembrane helix</keyword>
<feature type="region of interest" description="Disordered" evidence="1">
    <location>
        <begin position="49"/>
        <end position="74"/>
    </location>
</feature>
<feature type="region of interest" description="Disordered" evidence="1">
    <location>
        <begin position="1"/>
        <end position="21"/>
    </location>
</feature>
<evidence type="ECO:0000256" key="1">
    <source>
        <dbReference type="SAM" id="MobiDB-lite"/>
    </source>
</evidence>
<accession>A0A9D2H4N5</accession>
<protein>
    <submittedName>
        <fullName evidence="3">Uncharacterized protein</fullName>
    </submittedName>
</protein>
<feature type="transmembrane region" description="Helical" evidence="2">
    <location>
        <begin position="25"/>
        <end position="46"/>
    </location>
</feature>
<reference evidence="3" key="2">
    <citation type="submission" date="2021-04" db="EMBL/GenBank/DDBJ databases">
        <authorList>
            <person name="Gilroy R."/>
        </authorList>
    </citation>
    <scope>NUCLEOTIDE SEQUENCE</scope>
    <source>
        <strain evidence="3">ChiHjej8B7-3636</strain>
    </source>
</reference>
<keyword evidence="2" id="KW-0812">Transmembrane</keyword>
<proteinExistence type="predicted"/>
<evidence type="ECO:0000256" key="2">
    <source>
        <dbReference type="SAM" id="Phobius"/>
    </source>
</evidence>
<comment type="caution">
    <text evidence="3">The sequence shown here is derived from an EMBL/GenBank/DDBJ whole genome shotgun (WGS) entry which is preliminary data.</text>
</comment>
<sequence length="366" mass="37462">MPPARPVGAVRTARRSRKPGSARPIVFAVAALVVLGGVGVGVISSLGDELAPEDPQAAPEPSAEPVDPTQSAEETANAFVEALRSADADALAEMLGGAAAPDPALFTDDVLAKMLERHPMTRESIAAVGIADAAGGQVVDISYLLGDAEISYTIDVDTTAPDPTGAIDIDLPSLTFDGGYGDLDVSVNGVAVTTGSGDMYPVLPGVYDLATSADHLRLEGEPIVATSGFAYAYTHEHDPLLTGEGLAEFRSRVRASAEECLASTALDASCGLSVTGGLQGGSSLVDGTIERTIDDDSWAAIDALEPTPSAGDPLVMRDGFFSAEVVFIGDWTGPSGSGRDQIYGGPSLVGPSVDFGDPDLPVTWGY</sequence>
<keyword evidence="2" id="KW-0472">Membrane</keyword>
<dbReference type="AlphaFoldDB" id="A0A9D2H4N5"/>
<dbReference type="Proteomes" id="UP000824220">
    <property type="component" value="Unassembled WGS sequence"/>
</dbReference>
<organism evidence="3 4">
    <name type="scientific">Candidatus Microbacterium stercoravium</name>
    <dbReference type="NCBI Taxonomy" id="2838697"/>
    <lineage>
        <taxon>Bacteria</taxon>
        <taxon>Bacillati</taxon>
        <taxon>Actinomycetota</taxon>
        <taxon>Actinomycetes</taxon>
        <taxon>Micrococcales</taxon>
        <taxon>Microbacteriaceae</taxon>
        <taxon>Microbacterium</taxon>
    </lineage>
</organism>
<name>A0A9D2H4N5_9MICO</name>
<evidence type="ECO:0000313" key="4">
    <source>
        <dbReference type="Proteomes" id="UP000824220"/>
    </source>
</evidence>